<dbReference type="PRINTS" id="PR00481">
    <property type="entry name" value="LAMNOPPTDASE"/>
</dbReference>
<dbReference type="Pfam" id="PF00883">
    <property type="entry name" value="Peptidase_M17"/>
    <property type="match status" value="1"/>
</dbReference>
<dbReference type="RefSeq" id="WP_268057858.1">
    <property type="nucleotide sequence ID" value="NZ_JAPOHA010000005.1"/>
</dbReference>
<keyword evidence="6 8" id="KW-0378">Hydrolase</keyword>
<dbReference type="EC" id="3.4.11.10" evidence="8"/>
<evidence type="ECO:0000256" key="8">
    <source>
        <dbReference type="HAMAP-Rule" id="MF_00181"/>
    </source>
</evidence>
<keyword evidence="8" id="KW-0963">Cytoplasm</keyword>
<keyword evidence="8" id="KW-0479">Metal-binding</keyword>
<keyword evidence="5 8" id="KW-0645">Protease</keyword>
<dbReference type="InterPro" id="IPR043472">
    <property type="entry name" value="Macro_dom-like"/>
</dbReference>
<feature type="binding site" evidence="8">
    <location>
        <position position="240"/>
    </location>
    <ligand>
        <name>Mn(2+)</name>
        <dbReference type="ChEBI" id="CHEBI:29035"/>
        <label>2</label>
    </ligand>
</feature>
<dbReference type="Pfam" id="PF02789">
    <property type="entry name" value="Peptidase_M17_N"/>
    <property type="match status" value="1"/>
</dbReference>
<evidence type="ECO:0000259" key="9">
    <source>
        <dbReference type="Pfam" id="PF00883"/>
    </source>
</evidence>
<evidence type="ECO:0000313" key="12">
    <source>
        <dbReference type="Proteomes" id="UP001082703"/>
    </source>
</evidence>
<feature type="binding site" evidence="8">
    <location>
        <position position="319"/>
    </location>
    <ligand>
        <name>Mn(2+)</name>
        <dbReference type="ChEBI" id="CHEBI:29035"/>
        <label>2</label>
    </ligand>
</feature>
<name>A0ABT4BV52_9FIRM</name>
<dbReference type="GO" id="GO:0004177">
    <property type="term" value="F:aminopeptidase activity"/>
    <property type="evidence" value="ECO:0007669"/>
    <property type="project" value="UniProtKB-KW"/>
</dbReference>
<feature type="active site" evidence="8">
    <location>
        <position position="247"/>
    </location>
</feature>
<dbReference type="Gene3D" id="3.40.220.10">
    <property type="entry name" value="Leucine Aminopeptidase, subunit E, domain 1"/>
    <property type="match status" value="1"/>
</dbReference>
<dbReference type="Gene3D" id="3.40.630.10">
    <property type="entry name" value="Zn peptidases"/>
    <property type="match status" value="1"/>
</dbReference>
<keyword evidence="8" id="KW-0464">Manganese</keyword>
<comment type="subcellular location">
    <subcellularLocation>
        <location evidence="8">Cytoplasm</location>
    </subcellularLocation>
</comment>
<sequence length="475" mass="51466">MINIEFEGTCKSQIAFVYEDSDAFPDIKEVFTGEFLAGFPQLCQNRLTVYIGLGKKEELTGRKLMDAVSKGVRELKKYNRYEAEADLSPVWESFGLQSARSAVLGIKLGLYEYDAYHSGRKEESYRFFLKGVEKSAEAEQCLKKASNLADSVLYARELVNTPGNLLTPELMAENMERRAKKLGVQAEILDAAQAQELGMGAFLAVASSSGNPPKLIVLRYLADPDSKERTALVGKGVTLDTGGYCLKSPGTMFGIKGDMAGGAAVAGAVFALAANKVKTNVVAVIPACENRISDRSFAPGDVIRSMSGKMIEIRNTDCEGRLILSDAVTYAIRKEGATRVLDIATLTGAVVGALGFSTAGVLTNSDEWWDEFSEAAKVSGEQYWRLPIFPEYEDLIKSAIADIRNLGENYCGTISAGLFIKAFAQDLPWIHLDIAGTAWVDKPVFEHQAVGATGAGVTTLYDMLEGANRRSGKSD</sequence>
<protein>
    <recommendedName>
        <fullName evidence="8">Probable cytosol aminopeptidase</fullName>
        <ecNumber evidence="8">3.4.11.1</ecNumber>
    </recommendedName>
    <alternativeName>
        <fullName evidence="8">Leucine aminopeptidase</fullName>
        <shortName evidence="8">LAP</shortName>
        <ecNumber evidence="8">3.4.11.10</ecNumber>
    </alternativeName>
    <alternativeName>
        <fullName evidence="8">Leucyl aminopeptidase</fullName>
    </alternativeName>
</protein>
<comment type="caution">
    <text evidence="11">The sequence shown here is derived from an EMBL/GenBank/DDBJ whole genome shotgun (WGS) entry which is preliminary data.</text>
</comment>
<comment type="cofactor">
    <cofactor evidence="8">
        <name>Mn(2+)</name>
        <dbReference type="ChEBI" id="CHEBI:29035"/>
    </cofactor>
    <text evidence="8">Binds 2 manganese ions per subunit.</text>
</comment>
<dbReference type="CDD" id="cd00433">
    <property type="entry name" value="Peptidase_M17"/>
    <property type="match status" value="1"/>
</dbReference>
<keyword evidence="12" id="KW-1185">Reference proteome</keyword>
<keyword evidence="4 8" id="KW-0031">Aminopeptidase</keyword>
<evidence type="ECO:0000256" key="6">
    <source>
        <dbReference type="ARBA" id="ARBA00022801"/>
    </source>
</evidence>
<organism evidence="11 12">
    <name type="scientific">Caproiciproducens galactitolivorans</name>
    <dbReference type="NCBI Taxonomy" id="642589"/>
    <lineage>
        <taxon>Bacteria</taxon>
        <taxon>Bacillati</taxon>
        <taxon>Bacillota</taxon>
        <taxon>Clostridia</taxon>
        <taxon>Eubacteriales</taxon>
        <taxon>Acutalibacteraceae</taxon>
        <taxon>Caproiciproducens</taxon>
    </lineage>
</organism>
<evidence type="ECO:0000313" key="11">
    <source>
        <dbReference type="EMBL" id="MCY1713818.1"/>
    </source>
</evidence>
<evidence type="ECO:0000256" key="7">
    <source>
        <dbReference type="ARBA" id="ARBA00049972"/>
    </source>
</evidence>
<dbReference type="PANTHER" id="PTHR11963:SF23">
    <property type="entry name" value="CYTOSOL AMINOPEPTIDASE"/>
    <property type="match status" value="1"/>
</dbReference>
<reference evidence="11 12" key="1">
    <citation type="submission" date="2022-11" db="EMBL/GenBank/DDBJ databases">
        <authorList>
            <person name="Caiyu Z."/>
        </authorList>
    </citation>
    <scope>NUCLEOTIDE SEQUENCE [LARGE SCALE GENOMIC DNA]</scope>
    <source>
        <strain evidence="11 12">YR-4</strain>
    </source>
</reference>
<evidence type="ECO:0000256" key="2">
    <source>
        <dbReference type="ARBA" id="ARBA00000967"/>
    </source>
</evidence>
<evidence type="ECO:0000256" key="4">
    <source>
        <dbReference type="ARBA" id="ARBA00022438"/>
    </source>
</evidence>
<comment type="catalytic activity">
    <reaction evidence="1 8">
        <text>Release of an N-terminal amino acid, Xaa-|-Yaa-, in which Xaa is preferably Leu, but may be other amino acids including Pro although not Arg or Lys, and Yaa may be Pro. Amino acid amides and methyl esters are also readily hydrolyzed, but rates on arylamides are exceedingly low.</text>
        <dbReference type="EC" id="3.4.11.1"/>
    </reaction>
</comment>
<evidence type="ECO:0000256" key="3">
    <source>
        <dbReference type="ARBA" id="ARBA00009528"/>
    </source>
</evidence>
<feature type="binding site" evidence="8">
    <location>
        <position position="319"/>
    </location>
    <ligand>
        <name>Mn(2+)</name>
        <dbReference type="ChEBI" id="CHEBI:29035"/>
        <label>1</label>
    </ligand>
</feature>
<comment type="function">
    <text evidence="7 8">Presumably involved in the processing and regular turnover of intracellular proteins. Catalyzes the removal of unsubstituted N-terminal amino acids from various peptides.</text>
</comment>
<evidence type="ECO:0000259" key="10">
    <source>
        <dbReference type="Pfam" id="PF02789"/>
    </source>
</evidence>
<feature type="binding site" evidence="8">
    <location>
        <position position="235"/>
    </location>
    <ligand>
        <name>Mn(2+)</name>
        <dbReference type="ChEBI" id="CHEBI:29035"/>
        <label>2</label>
    </ligand>
</feature>
<dbReference type="HAMAP" id="MF_00181">
    <property type="entry name" value="Cytosol_peptidase_M17"/>
    <property type="match status" value="1"/>
</dbReference>
<dbReference type="SUPFAM" id="SSF52949">
    <property type="entry name" value="Macro domain-like"/>
    <property type="match status" value="1"/>
</dbReference>
<gene>
    <name evidence="8" type="primary">pepA</name>
    <name evidence="11" type="ORF">OUY18_06080</name>
</gene>
<comment type="similarity">
    <text evidence="3 8">Belongs to the peptidase M17 family.</text>
</comment>
<dbReference type="PANTHER" id="PTHR11963">
    <property type="entry name" value="LEUCINE AMINOPEPTIDASE-RELATED"/>
    <property type="match status" value="1"/>
</dbReference>
<accession>A0ABT4BV52</accession>
<feature type="binding site" evidence="8">
    <location>
        <position position="317"/>
    </location>
    <ligand>
        <name>Mn(2+)</name>
        <dbReference type="ChEBI" id="CHEBI:29035"/>
        <label>1</label>
    </ligand>
</feature>
<feature type="active site" evidence="8">
    <location>
        <position position="321"/>
    </location>
</feature>
<feature type="domain" description="Peptidase M17 leucyl aminopeptidase N-terminal" evidence="10">
    <location>
        <begin position="49"/>
        <end position="118"/>
    </location>
</feature>
<dbReference type="InterPro" id="IPR008283">
    <property type="entry name" value="Peptidase_M17_N"/>
</dbReference>
<feature type="domain" description="Cytosol aminopeptidase" evidence="9">
    <location>
        <begin position="154"/>
        <end position="460"/>
    </location>
</feature>
<dbReference type="InterPro" id="IPR011356">
    <property type="entry name" value="Leucine_aapep/pepB"/>
</dbReference>
<comment type="catalytic activity">
    <reaction evidence="2 8">
        <text>Release of an N-terminal amino acid, preferentially leucine, but not glutamic or aspartic acids.</text>
        <dbReference type="EC" id="3.4.11.10"/>
    </reaction>
</comment>
<dbReference type="InterPro" id="IPR000819">
    <property type="entry name" value="Peptidase_M17_C"/>
</dbReference>
<evidence type="ECO:0000256" key="5">
    <source>
        <dbReference type="ARBA" id="ARBA00022670"/>
    </source>
</evidence>
<feature type="binding site" evidence="8">
    <location>
        <position position="258"/>
    </location>
    <ligand>
        <name>Mn(2+)</name>
        <dbReference type="ChEBI" id="CHEBI:29035"/>
        <label>2</label>
    </ligand>
</feature>
<feature type="binding site" evidence="8">
    <location>
        <position position="240"/>
    </location>
    <ligand>
        <name>Mn(2+)</name>
        <dbReference type="ChEBI" id="CHEBI:29035"/>
        <label>1</label>
    </ligand>
</feature>
<dbReference type="EC" id="3.4.11.1" evidence="8"/>
<dbReference type="NCBIfam" id="NF002083">
    <property type="entry name" value="PRK00913.3-5"/>
    <property type="match status" value="1"/>
</dbReference>
<evidence type="ECO:0000256" key="1">
    <source>
        <dbReference type="ARBA" id="ARBA00000135"/>
    </source>
</evidence>
<dbReference type="SUPFAM" id="SSF53187">
    <property type="entry name" value="Zn-dependent exopeptidases"/>
    <property type="match status" value="1"/>
</dbReference>
<dbReference type="InterPro" id="IPR023042">
    <property type="entry name" value="Peptidase_M17_leu_NH2_pept"/>
</dbReference>
<dbReference type="Proteomes" id="UP001082703">
    <property type="component" value="Unassembled WGS sequence"/>
</dbReference>
<proteinExistence type="inferred from homology"/>
<dbReference type="EMBL" id="JAPOHA010000005">
    <property type="protein sequence ID" value="MCY1713818.1"/>
    <property type="molecule type" value="Genomic_DNA"/>
</dbReference>